<dbReference type="Pfam" id="PF12698">
    <property type="entry name" value="ABC2_membrane_3"/>
    <property type="match status" value="1"/>
</dbReference>
<evidence type="ECO:0000259" key="6">
    <source>
        <dbReference type="Pfam" id="PF12698"/>
    </source>
</evidence>
<dbReference type="AlphaFoldDB" id="A0A1Y3XUL1"/>
<evidence type="ECO:0000313" key="8">
    <source>
        <dbReference type="Proteomes" id="UP000195781"/>
    </source>
</evidence>
<feature type="transmembrane region" description="Helical" evidence="5">
    <location>
        <begin position="224"/>
        <end position="246"/>
    </location>
</feature>
<feature type="transmembrane region" description="Helical" evidence="5">
    <location>
        <begin position="67"/>
        <end position="90"/>
    </location>
</feature>
<dbReference type="InterPro" id="IPR013525">
    <property type="entry name" value="ABC2_TM"/>
</dbReference>
<comment type="subcellular location">
    <subcellularLocation>
        <location evidence="1">Membrane</location>
        <topology evidence="1">Multi-pass membrane protein</topology>
    </subcellularLocation>
</comment>
<gene>
    <name evidence="7" type="ORF">B5G02_04390</name>
</gene>
<dbReference type="GO" id="GO:0016020">
    <property type="term" value="C:membrane"/>
    <property type="evidence" value="ECO:0007669"/>
    <property type="project" value="UniProtKB-SubCell"/>
</dbReference>
<dbReference type="Proteomes" id="UP000195781">
    <property type="component" value="Unassembled WGS sequence"/>
</dbReference>
<dbReference type="EMBL" id="NFIE01000008">
    <property type="protein sequence ID" value="OUN88811.1"/>
    <property type="molecule type" value="Genomic_DNA"/>
</dbReference>
<accession>A0A1Y3XUL1</accession>
<evidence type="ECO:0000256" key="5">
    <source>
        <dbReference type="SAM" id="Phobius"/>
    </source>
</evidence>
<evidence type="ECO:0000256" key="4">
    <source>
        <dbReference type="ARBA" id="ARBA00023136"/>
    </source>
</evidence>
<keyword evidence="4 5" id="KW-0472">Membrane</keyword>
<proteinExistence type="predicted"/>
<sequence>MNATLRRIGALANKDFADLFKNPTMFTVCLMPIGFMLLFRLIMGDTTAGSDLTGAEAARAGEAVGRYLLGSGLCMSVGMVVPMVLIYGIAEEKEKRTLRTLMLANVGAGEVATSKGAVALAATMVVGAGCFFAAGGAPGLLPAYLLLTFLGAVPVTLISLVLGLASRDQMTAGFFSVPVLLLVLVPTFGVASAAIEAFARVTPLGGVYDLLNLAAEGQLLTAEALTPLAVTLAWTAAGAVAFAALFRRLARDN</sequence>
<evidence type="ECO:0000313" key="7">
    <source>
        <dbReference type="EMBL" id="OUN88811.1"/>
    </source>
</evidence>
<name>A0A1Y3XUL1_9ACTN</name>
<feature type="transmembrane region" description="Helical" evidence="5">
    <location>
        <begin position="172"/>
        <end position="195"/>
    </location>
</feature>
<evidence type="ECO:0000256" key="2">
    <source>
        <dbReference type="ARBA" id="ARBA00022692"/>
    </source>
</evidence>
<protein>
    <recommendedName>
        <fullName evidence="6">ABC-2 type transporter transmembrane domain-containing protein</fullName>
    </recommendedName>
</protein>
<feature type="domain" description="ABC-2 type transporter transmembrane" evidence="6">
    <location>
        <begin position="62"/>
        <end position="244"/>
    </location>
</feature>
<feature type="transmembrane region" description="Helical" evidence="5">
    <location>
        <begin position="24"/>
        <end position="43"/>
    </location>
</feature>
<keyword evidence="3 5" id="KW-1133">Transmembrane helix</keyword>
<reference evidence="8" key="1">
    <citation type="submission" date="2017-04" db="EMBL/GenBank/DDBJ databases">
        <title>Function of individual gut microbiota members based on whole genome sequencing of pure cultures obtained from chicken caecum.</title>
        <authorList>
            <person name="Medvecky M."/>
            <person name="Cejkova D."/>
            <person name="Polansky O."/>
            <person name="Karasova D."/>
            <person name="Kubasova T."/>
            <person name="Cizek A."/>
            <person name="Rychlik I."/>
        </authorList>
    </citation>
    <scope>NUCLEOTIDE SEQUENCE [LARGE SCALE GENOMIC DNA]</scope>
    <source>
        <strain evidence="8">An5</strain>
    </source>
</reference>
<feature type="transmembrane region" description="Helical" evidence="5">
    <location>
        <begin position="117"/>
        <end position="137"/>
    </location>
</feature>
<dbReference type="RefSeq" id="WP_019239562.1">
    <property type="nucleotide sequence ID" value="NZ_CABKRW010000058.1"/>
</dbReference>
<evidence type="ECO:0000256" key="3">
    <source>
        <dbReference type="ARBA" id="ARBA00022989"/>
    </source>
</evidence>
<dbReference type="GO" id="GO:0140359">
    <property type="term" value="F:ABC-type transporter activity"/>
    <property type="evidence" value="ECO:0007669"/>
    <property type="project" value="InterPro"/>
</dbReference>
<feature type="transmembrane region" description="Helical" evidence="5">
    <location>
        <begin position="143"/>
        <end position="165"/>
    </location>
</feature>
<evidence type="ECO:0000256" key="1">
    <source>
        <dbReference type="ARBA" id="ARBA00004141"/>
    </source>
</evidence>
<keyword evidence="8" id="KW-1185">Reference proteome</keyword>
<comment type="caution">
    <text evidence="7">The sequence shown here is derived from an EMBL/GenBank/DDBJ whole genome shotgun (WGS) entry which is preliminary data.</text>
</comment>
<dbReference type="OrthoDB" id="3182222at2"/>
<organism evidence="7 8">
    <name type="scientific">[Collinsella] massiliensis</name>
    <dbReference type="NCBI Taxonomy" id="1232426"/>
    <lineage>
        <taxon>Bacteria</taxon>
        <taxon>Bacillati</taxon>
        <taxon>Actinomycetota</taxon>
        <taxon>Coriobacteriia</taxon>
        <taxon>Coriobacteriales</taxon>
        <taxon>Coriobacteriaceae</taxon>
        <taxon>Enorma</taxon>
    </lineage>
</organism>
<keyword evidence="2 5" id="KW-0812">Transmembrane</keyword>